<dbReference type="SUPFAM" id="SSF103481">
    <property type="entry name" value="Multidrug resistance efflux transporter EmrE"/>
    <property type="match status" value="2"/>
</dbReference>
<dbReference type="AlphaFoldDB" id="A0A318PT15"/>
<dbReference type="InterPro" id="IPR050638">
    <property type="entry name" value="AA-Vitamin_Transporters"/>
</dbReference>
<comment type="subcellular location">
    <subcellularLocation>
        <location evidence="1">Cell membrane</location>
        <topology evidence="1">Multi-pass membrane protein</topology>
    </subcellularLocation>
</comment>
<dbReference type="STRING" id="1220579.GCA_001571345_02214"/>
<dbReference type="InterPro" id="IPR037185">
    <property type="entry name" value="EmrE-like"/>
</dbReference>
<reference evidence="7 8" key="1">
    <citation type="submission" date="2017-07" db="EMBL/GenBank/DDBJ databases">
        <title>A draft genome sequence of Komagataeibacter xylinus LMG 1515.</title>
        <authorList>
            <person name="Skraban J."/>
            <person name="Cleenwerck I."/>
            <person name="Vandamme P."/>
            <person name="Trcek J."/>
        </authorList>
    </citation>
    <scope>NUCLEOTIDE SEQUENCE [LARGE SCALE GENOMIC DNA]</scope>
    <source>
        <strain evidence="7 8">LMG 1515</strain>
    </source>
</reference>
<dbReference type="PANTHER" id="PTHR32322">
    <property type="entry name" value="INNER MEMBRANE TRANSPORTER"/>
    <property type="match status" value="1"/>
</dbReference>
<keyword evidence="3" id="KW-0812">Transmembrane</keyword>
<keyword evidence="2" id="KW-1003">Cell membrane</keyword>
<gene>
    <name evidence="7" type="ORF">CFR75_09655</name>
</gene>
<accession>A0A318PT15</accession>
<keyword evidence="5" id="KW-0472">Membrane</keyword>
<dbReference type="GO" id="GO:0005886">
    <property type="term" value="C:plasma membrane"/>
    <property type="evidence" value="ECO:0007669"/>
    <property type="project" value="UniProtKB-SubCell"/>
</dbReference>
<sequence>MSCRTPSGHHGFFRVLWLSCRNFYMPSPDPVPPTRRATSIAGNPMVLALACIVAWSLIAPVSKLVLASVSFYNMLFISNLFSCLAVGAAFVVLCGGNFRRLSVRLRSNRVAMLCGVLDGLFYLCLYHGYHISNGVAVLIAQYSWPVMIVAISALFFGVRPSLWQALGLACGVAAMTVTLSRGDIGHIGLGHPTALGLVLLGALCFAVLSVLSRHYVKDALAGTVWLFVASTGISALAGWQAGGLGMPPRAALPGLVLNGVAINGLSYVLWIIALARGNAVRISALVFLTPVLSTLWLALFFHEPFLPAYALGLALALLAGLLCLRGRREAP</sequence>
<evidence type="ECO:0000256" key="5">
    <source>
        <dbReference type="ARBA" id="ARBA00023136"/>
    </source>
</evidence>
<evidence type="ECO:0000259" key="6">
    <source>
        <dbReference type="Pfam" id="PF00892"/>
    </source>
</evidence>
<protein>
    <recommendedName>
        <fullName evidence="6">EamA domain-containing protein</fullName>
    </recommendedName>
</protein>
<evidence type="ECO:0000256" key="3">
    <source>
        <dbReference type="ARBA" id="ARBA00022692"/>
    </source>
</evidence>
<evidence type="ECO:0000313" key="8">
    <source>
        <dbReference type="Proteomes" id="UP000248257"/>
    </source>
</evidence>
<proteinExistence type="predicted"/>
<keyword evidence="8" id="KW-1185">Reference proteome</keyword>
<keyword evidence="4" id="KW-1133">Transmembrane helix</keyword>
<feature type="domain" description="EamA" evidence="6">
    <location>
        <begin position="45"/>
        <end position="178"/>
    </location>
</feature>
<organism evidence="7 8">
    <name type="scientific">Komagataeibacter xylinus</name>
    <name type="common">Gluconacetobacter xylinus</name>
    <dbReference type="NCBI Taxonomy" id="28448"/>
    <lineage>
        <taxon>Bacteria</taxon>
        <taxon>Pseudomonadati</taxon>
        <taxon>Pseudomonadota</taxon>
        <taxon>Alphaproteobacteria</taxon>
        <taxon>Acetobacterales</taxon>
        <taxon>Acetobacteraceae</taxon>
        <taxon>Komagataeibacter</taxon>
    </lineage>
</organism>
<dbReference type="EMBL" id="NKUC01000018">
    <property type="protein sequence ID" value="PYD56687.1"/>
    <property type="molecule type" value="Genomic_DNA"/>
</dbReference>
<evidence type="ECO:0000256" key="1">
    <source>
        <dbReference type="ARBA" id="ARBA00004651"/>
    </source>
</evidence>
<dbReference type="PANTHER" id="PTHR32322:SF18">
    <property type="entry name" value="S-ADENOSYLMETHIONINE_S-ADENOSYLHOMOCYSTEINE TRANSPORTER"/>
    <property type="match status" value="1"/>
</dbReference>
<dbReference type="OrthoDB" id="6446783at2"/>
<comment type="caution">
    <text evidence="7">The sequence shown here is derived from an EMBL/GenBank/DDBJ whole genome shotgun (WGS) entry which is preliminary data.</text>
</comment>
<dbReference type="InterPro" id="IPR000620">
    <property type="entry name" value="EamA_dom"/>
</dbReference>
<dbReference type="Pfam" id="PF00892">
    <property type="entry name" value="EamA"/>
    <property type="match status" value="2"/>
</dbReference>
<feature type="domain" description="EamA" evidence="6">
    <location>
        <begin position="195"/>
        <end position="322"/>
    </location>
</feature>
<evidence type="ECO:0000256" key="4">
    <source>
        <dbReference type="ARBA" id="ARBA00022989"/>
    </source>
</evidence>
<evidence type="ECO:0000313" key="7">
    <source>
        <dbReference type="EMBL" id="PYD56687.1"/>
    </source>
</evidence>
<name>A0A318PT15_KOMXY</name>
<dbReference type="Proteomes" id="UP000248257">
    <property type="component" value="Unassembled WGS sequence"/>
</dbReference>
<evidence type="ECO:0000256" key="2">
    <source>
        <dbReference type="ARBA" id="ARBA00022475"/>
    </source>
</evidence>